<keyword evidence="3" id="KW-0808">Transferase</keyword>
<comment type="similarity">
    <text evidence="1">Belongs to the guanylate kinase family.</text>
</comment>
<evidence type="ECO:0000256" key="6">
    <source>
        <dbReference type="ARBA" id="ARBA00022840"/>
    </source>
</evidence>
<dbReference type="GO" id="GO:0005829">
    <property type="term" value="C:cytosol"/>
    <property type="evidence" value="ECO:0007669"/>
    <property type="project" value="TreeGrafter"/>
</dbReference>
<dbReference type="SUPFAM" id="SSF52540">
    <property type="entry name" value="P-loop containing nucleoside triphosphate hydrolases"/>
    <property type="match status" value="1"/>
</dbReference>
<sequence>MTDPIIVIVSGPGGAGKGTIVETLVQRDTALWLSRSWTTRVQREGESDDAYVFVDKAAFQERIDSGGFLEWTEFLGNFYGSPAPSVGQGVDIVLEIELHGAQQVKERHPEAILVFVQPPSRDEQRRRLQGRGDSEEHVVQRLKKAEDEERLGAQQADVVIVNDDLERAVAEIQGIIGAARSARR</sequence>
<evidence type="ECO:0000259" key="7">
    <source>
        <dbReference type="PROSITE" id="PS50052"/>
    </source>
</evidence>
<dbReference type="EMBL" id="CAEZWJ010000001">
    <property type="protein sequence ID" value="CAB4642492.1"/>
    <property type="molecule type" value="Genomic_DNA"/>
</dbReference>
<reference evidence="8" key="1">
    <citation type="submission" date="2020-05" db="EMBL/GenBank/DDBJ databases">
        <authorList>
            <person name="Chiriac C."/>
            <person name="Salcher M."/>
            <person name="Ghai R."/>
            <person name="Kavagutti S V."/>
        </authorList>
    </citation>
    <scope>NUCLEOTIDE SEQUENCE</scope>
</reference>
<evidence type="ECO:0000256" key="2">
    <source>
        <dbReference type="ARBA" id="ARBA00012961"/>
    </source>
</evidence>
<name>A0A6J6JZM2_9ZZZZ</name>
<gene>
    <name evidence="8" type="ORF">UFOPK2214_00004</name>
</gene>
<feature type="domain" description="Guanylate kinase-like" evidence="7">
    <location>
        <begin position="4"/>
        <end position="177"/>
    </location>
</feature>
<dbReference type="PANTHER" id="PTHR23117">
    <property type="entry name" value="GUANYLATE KINASE-RELATED"/>
    <property type="match status" value="1"/>
</dbReference>
<dbReference type="Pfam" id="PF00625">
    <property type="entry name" value="Guanylate_kin"/>
    <property type="match status" value="1"/>
</dbReference>
<proteinExistence type="inferred from homology"/>
<evidence type="ECO:0000256" key="3">
    <source>
        <dbReference type="ARBA" id="ARBA00022679"/>
    </source>
</evidence>
<evidence type="ECO:0000313" key="8">
    <source>
        <dbReference type="EMBL" id="CAB4642492.1"/>
    </source>
</evidence>
<organism evidence="8">
    <name type="scientific">freshwater metagenome</name>
    <dbReference type="NCBI Taxonomy" id="449393"/>
    <lineage>
        <taxon>unclassified sequences</taxon>
        <taxon>metagenomes</taxon>
        <taxon>ecological metagenomes</taxon>
    </lineage>
</organism>
<dbReference type="InterPro" id="IPR017665">
    <property type="entry name" value="Guanylate_kinase"/>
</dbReference>
<dbReference type="AlphaFoldDB" id="A0A6J6JZM2"/>
<protein>
    <recommendedName>
        <fullName evidence="2">guanylate kinase</fullName>
        <ecNumber evidence="2">2.7.4.8</ecNumber>
    </recommendedName>
</protein>
<dbReference type="NCBIfam" id="TIGR03263">
    <property type="entry name" value="guanyl_kin"/>
    <property type="match status" value="1"/>
</dbReference>
<dbReference type="InterPro" id="IPR008144">
    <property type="entry name" value="Guanylate_kin-like_dom"/>
</dbReference>
<dbReference type="PANTHER" id="PTHR23117:SF13">
    <property type="entry name" value="GUANYLATE KINASE"/>
    <property type="match status" value="1"/>
</dbReference>
<accession>A0A6J6JZM2</accession>
<dbReference type="PROSITE" id="PS50052">
    <property type="entry name" value="GUANYLATE_KINASE_2"/>
    <property type="match status" value="1"/>
</dbReference>
<keyword evidence="6" id="KW-0067">ATP-binding</keyword>
<dbReference type="Gene3D" id="3.40.50.300">
    <property type="entry name" value="P-loop containing nucleotide triphosphate hydrolases"/>
    <property type="match status" value="1"/>
</dbReference>
<keyword evidence="4" id="KW-0547">Nucleotide-binding</keyword>
<dbReference type="InterPro" id="IPR008145">
    <property type="entry name" value="GK/Ca_channel_bsu"/>
</dbReference>
<dbReference type="GO" id="GO:0004385">
    <property type="term" value="F:GMP kinase activity"/>
    <property type="evidence" value="ECO:0007669"/>
    <property type="project" value="UniProtKB-EC"/>
</dbReference>
<keyword evidence="5" id="KW-0418">Kinase</keyword>
<evidence type="ECO:0000256" key="5">
    <source>
        <dbReference type="ARBA" id="ARBA00022777"/>
    </source>
</evidence>
<evidence type="ECO:0000256" key="1">
    <source>
        <dbReference type="ARBA" id="ARBA00005790"/>
    </source>
</evidence>
<dbReference type="Gene3D" id="3.30.63.10">
    <property type="entry name" value="Guanylate Kinase phosphate binding domain"/>
    <property type="match status" value="1"/>
</dbReference>
<dbReference type="GO" id="GO:0005524">
    <property type="term" value="F:ATP binding"/>
    <property type="evidence" value="ECO:0007669"/>
    <property type="project" value="UniProtKB-KW"/>
</dbReference>
<dbReference type="CDD" id="cd00071">
    <property type="entry name" value="GMPK"/>
    <property type="match status" value="1"/>
</dbReference>
<dbReference type="InterPro" id="IPR027417">
    <property type="entry name" value="P-loop_NTPase"/>
</dbReference>
<dbReference type="EC" id="2.7.4.8" evidence="2"/>
<evidence type="ECO:0000256" key="4">
    <source>
        <dbReference type="ARBA" id="ARBA00022741"/>
    </source>
</evidence>
<dbReference type="SMART" id="SM00072">
    <property type="entry name" value="GuKc"/>
    <property type="match status" value="1"/>
</dbReference>